<gene>
    <name evidence="2" type="ORF">ACH4OY_13925</name>
</gene>
<proteinExistence type="predicted"/>
<reference evidence="2 3" key="1">
    <citation type="submission" date="2024-10" db="EMBL/GenBank/DDBJ databases">
        <title>The Natural Products Discovery Center: Release of the First 8490 Sequenced Strains for Exploring Actinobacteria Biosynthetic Diversity.</title>
        <authorList>
            <person name="Kalkreuter E."/>
            <person name="Kautsar S.A."/>
            <person name="Yang D."/>
            <person name="Bader C.D."/>
            <person name="Teijaro C.N."/>
            <person name="Fluegel L."/>
            <person name="Davis C.M."/>
            <person name="Simpson J.R."/>
            <person name="Lauterbach L."/>
            <person name="Steele A.D."/>
            <person name="Gui C."/>
            <person name="Meng S."/>
            <person name="Li G."/>
            <person name="Viehrig K."/>
            <person name="Ye F."/>
            <person name="Su P."/>
            <person name="Kiefer A.F."/>
            <person name="Nichols A."/>
            <person name="Cepeda A.J."/>
            <person name="Yan W."/>
            <person name="Fan B."/>
            <person name="Jiang Y."/>
            <person name="Adhikari A."/>
            <person name="Zheng C.-J."/>
            <person name="Schuster L."/>
            <person name="Cowan T.M."/>
            <person name="Smanski M.J."/>
            <person name="Chevrette M.G."/>
            <person name="De Carvalho L.P.S."/>
            <person name="Shen B."/>
        </authorList>
    </citation>
    <scope>NUCLEOTIDE SEQUENCE [LARGE SCALE GENOMIC DNA]</scope>
    <source>
        <strain evidence="2 3">NPDC021253</strain>
    </source>
</reference>
<organism evidence="2 3">
    <name type="scientific">Micromonospora rubida</name>
    <dbReference type="NCBI Taxonomy" id="2697657"/>
    <lineage>
        <taxon>Bacteria</taxon>
        <taxon>Bacillati</taxon>
        <taxon>Actinomycetota</taxon>
        <taxon>Actinomycetes</taxon>
        <taxon>Micromonosporales</taxon>
        <taxon>Micromonosporaceae</taxon>
        <taxon>Micromonospora</taxon>
    </lineage>
</organism>
<dbReference type="Proteomes" id="UP001611075">
    <property type="component" value="Unassembled WGS sequence"/>
</dbReference>
<dbReference type="RefSeq" id="WP_396679505.1">
    <property type="nucleotide sequence ID" value="NZ_JBIRPU010000008.1"/>
</dbReference>
<dbReference type="EMBL" id="JBIRPU010000008">
    <property type="protein sequence ID" value="MFI0793771.1"/>
    <property type="molecule type" value="Genomic_DNA"/>
</dbReference>
<keyword evidence="3" id="KW-1185">Reference proteome</keyword>
<comment type="caution">
    <text evidence="2">The sequence shown here is derived from an EMBL/GenBank/DDBJ whole genome shotgun (WGS) entry which is preliminary data.</text>
</comment>
<feature type="region of interest" description="Disordered" evidence="1">
    <location>
        <begin position="1"/>
        <end position="44"/>
    </location>
</feature>
<sequence>MADEEKPPLQDVTPPDVTMHGEGWPKQITGELSGATESEGDPNAPVPVVPEFSVVLSPFFDAQNAVMAPLMDAVMSYEALKNMTNERKDWVFAQAHAGDLGETKDRSTAWSRNWGGGSGGERITRDPELVKVAPEMRAALDNGLLAIADTLYLVGEYVGMLNTVPQVYTNADKKSFVPTE</sequence>
<evidence type="ECO:0000256" key="1">
    <source>
        <dbReference type="SAM" id="MobiDB-lite"/>
    </source>
</evidence>
<evidence type="ECO:0000313" key="3">
    <source>
        <dbReference type="Proteomes" id="UP001611075"/>
    </source>
</evidence>
<protein>
    <recommendedName>
        <fullName evidence="4">WXG100 family type VII secretion target</fullName>
    </recommendedName>
</protein>
<evidence type="ECO:0000313" key="2">
    <source>
        <dbReference type="EMBL" id="MFI0793771.1"/>
    </source>
</evidence>
<name>A0ABW7SMM6_9ACTN</name>
<evidence type="ECO:0008006" key="4">
    <source>
        <dbReference type="Google" id="ProtNLM"/>
    </source>
</evidence>
<accession>A0ABW7SMM6</accession>